<evidence type="ECO:0000256" key="1">
    <source>
        <dbReference type="ARBA" id="ARBA00023125"/>
    </source>
</evidence>
<dbReference type="Pfam" id="PF00589">
    <property type="entry name" value="Phage_integrase"/>
    <property type="match status" value="1"/>
</dbReference>
<proteinExistence type="predicted"/>
<dbReference type="InterPro" id="IPR010998">
    <property type="entry name" value="Integrase_recombinase_N"/>
</dbReference>
<keyword evidence="1" id="KW-0238">DNA-binding</keyword>
<dbReference type="InterPro" id="IPR050090">
    <property type="entry name" value="Tyrosine_recombinase_XerCD"/>
</dbReference>
<dbReference type="Pfam" id="PF13102">
    <property type="entry name" value="Phage_int_SAM_5"/>
    <property type="match status" value="1"/>
</dbReference>
<reference evidence="5" key="1">
    <citation type="submission" date="2017-05" db="EMBL/GenBank/DDBJ databases">
        <authorList>
            <person name="Ray J."/>
            <person name="Price M."/>
            <person name="Deutschbauer A."/>
        </authorList>
    </citation>
    <scope>NUCLEOTIDE SEQUENCE [LARGE SCALE GENOMIC DNA]</scope>
    <source>
        <strain evidence="5">DSM 19842</strain>
    </source>
</reference>
<protein>
    <recommendedName>
        <fullName evidence="3">Tyr recombinase domain-containing protein</fullName>
    </recommendedName>
</protein>
<dbReference type="KEGG" id="pact:CA264_18560"/>
<dbReference type="InterPro" id="IPR013762">
    <property type="entry name" value="Integrase-like_cat_sf"/>
</dbReference>
<accession>A0A1X9YWR0</accession>
<dbReference type="GO" id="GO:0003677">
    <property type="term" value="F:DNA binding"/>
    <property type="evidence" value="ECO:0007669"/>
    <property type="project" value="UniProtKB-KW"/>
</dbReference>
<dbReference type="OrthoDB" id="1098628at2"/>
<dbReference type="GO" id="GO:0015074">
    <property type="term" value="P:DNA integration"/>
    <property type="evidence" value="ECO:0007669"/>
    <property type="project" value="InterPro"/>
</dbReference>
<organism evidence="4 5">
    <name type="scientific">Pontibacter actiniarum</name>
    <dbReference type="NCBI Taxonomy" id="323450"/>
    <lineage>
        <taxon>Bacteria</taxon>
        <taxon>Pseudomonadati</taxon>
        <taxon>Bacteroidota</taxon>
        <taxon>Cytophagia</taxon>
        <taxon>Cytophagales</taxon>
        <taxon>Hymenobacteraceae</taxon>
        <taxon>Pontibacter</taxon>
    </lineage>
</organism>
<dbReference type="InterPro" id="IPR002104">
    <property type="entry name" value="Integrase_catalytic"/>
</dbReference>
<evidence type="ECO:0000313" key="5">
    <source>
        <dbReference type="Proteomes" id="UP000266292"/>
    </source>
</evidence>
<dbReference type="PANTHER" id="PTHR30349">
    <property type="entry name" value="PHAGE INTEGRASE-RELATED"/>
    <property type="match status" value="1"/>
</dbReference>
<evidence type="ECO:0000259" key="3">
    <source>
        <dbReference type="PROSITE" id="PS51898"/>
    </source>
</evidence>
<sequence length="364" mass="41465">MQGKKQTAKEPVKLREKKLKNGNLSLYLDFYYDGVREFEFLKLYLIAKPKDKQEKQSNSTVLELAQRIKAKRTEELLTGALNLSSKNQGTVDFVKYYESFVSHYTKADHRVLSACLNKFKEFLKDKHSTDRLPCKDLTPNLVLAFKDFLEAKQTGEGPQTYFTRFKKVVKHGMRENLFPQYPLPEKVKFKSGGMNKGVLGLDEIGRLAAAHCGNEVVKRAFLFACNTGLRFGDIKALKWQDISDSELFVVQNKTKEVLRLKLNQNALKLIGERGKPDTSVFTLPTFEGSVKTIKNWVARAGIDKRITWHSARHSFATNILVLGYDIKTLSQLLGHTSIQHTQKYISIADERKAQAVNALPDLNF</sequence>
<evidence type="ECO:0000313" key="4">
    <source>
        <dbReference type="EMBL" id="ARS37263.1"/>
    </source>
</evidence>
<evidence type="ECO:0000256" key="2">
    <source>
        <dbReference type="ARBA" id="ARBA00023172"/>
    </source>
</evidence>
<dbReference type="InterPro" id="IPR025269">
    <property type="entry name" value="SAM-like_dom"/>
</dbReference>
<dbReference type="Gene3D" id="1.10.443.10">
    <property type="entry name" value="Intergrase catalytic core"/>
    <property type="match status" value="1"/>
</dbReference>
<feature type="domain" description="Tyr recombinase" evidence="3">
    <location>
        <begin position="194"/>
        <end position="357"/>
    </location>
</feature>
<keyword evidence="5" id="KW-1185">Reference proteome</keyword>
<gene>
    <name evidence="4" type="ORF">CA264_18560</name>
</gene>
<dbReference type="SUPFAM" id="SSF56349">
    <property type="entry name" value="DNA breaking-rejoining enzymes"/>
    <property type="match status" value="1"/>
</dbReference>
<dbReference type="PROSITE" id="PS51898">
    <property type="entry name" value="TYR_RECOMBINASE"/>
    <property type="match status" value="1"/>
</dbReference>
<dbReference type="InterPro" id="IPR011010">
    <property type="entry name" value="DNA_brk_join_enz"/>
</dbReference>
<dbReference type="GO" id="GO:0006310">
    <property type="term" value="P:DNA recombination"/>
    <property type="evidence" value="ECO:0007669"/>
    <property type="project" value="UniProtKB-KW"/>
</dbReference>
<keyword evidence="2" id="KW-0233">DNA recombination</keyword>
<dbReference type="AlphaFoldDB" id="A0A1X9YWR0"/>
<dbReference type="InterPro" id="IPR035386">
    <property type="entry name" value="Arm-DNA-bind_5"/>
</dbReference>
<dbReference type="Proteomes" id="UP000266292">
    <property type="component" value="Chromosome"/>
</dbReference>
<dbReference type="STRING" id="709015.GCA_000472485_03746"/>
<dbReference type="Pfam" id="PF17293">
    <property type="entry name" value="Arm-DNA-bind_5"/>
    <property type="match status" value="1"/>
</dbReference>
<dbReference type="CDD" id="cd01185">
    <property type="entry name" value="INTN1_C_like"/>
    <property type="match status" value="1"/>
</dbReference>
<dbReference type="EMBL" id="CP021235">
    <property type="protein sequence ID" value="ARS37263.1"/>
    <property type="molecule type" value="Genomic_DNA"/>
</dbReference>
<dbReference type="Gene3D" id="1.10.150.130">
    <property type="match status" value="1"/>
</dbReference>
<dbReference type="RefSeq" id="WP_025608900.1">
    <property type="nucleotide sequence ID" value="NZ_CP021235.1"/>
</dbReference>
<name>A0A1X9YWR0_9BACT</name>